<sequence>MSLRELPLRYWLRQAYFPWEVSNKLKSAIITGGQSHTARWHRWFNNGSLIYNYRD</sequence>
<reference evidence="2" key="2">
    <citation type="submission" date="2015-01" db="EMBL/GenBank/DDBJ databases">
        <title>Evolutionary Origins and Diversification of the Mycorrhizal Mutualists.</title>
        <authorList>
            <consortium name="DOE Joint Genome Institute"/>
            <consortium name="Mycorrhizal Genomics Consortium"/>
            <person name="Kohler A."/>
            <person name="Kuo A."/>
            <person name="Nagy L.G."/>
            <person name="Floudas D."/>
            <person name="Copeland A."/>
            <person name="Barry K.W."/>
            <person name="Cichocki N."/>
            <person name="Veneault-Fourrey C."/>
            <person name="LaButti K."/>
            <person name="Lindquist E.A."/>
            <person name="Lipzen A."/>
            <person name="Lundell T."/>
            <person name="Morin E."/>
            <person name="Murat C."/>
            <person name="Riley R."/>
            <person name="Ohm R."/>
            <person name="Sun H."/>
            <person name="Tunlid A."/>
            <person name="Henrissat B."/>
            <person name="Grigoriev I.V."/>
            <person name="Hibbett D.S."/>
            <person name="Martin F."/>
        </authorList>
    </citation>
    <scope>NUCLEOTIDE SEQUENCE [LARGE SCALE GENOMIC DNA]</scope>
    <source>
        <strain evidence="2">Zn</strain>
    </source>
</reference>
<dbReference type="HOGENOM" id="CLU_3032987_0_0_1"/>
<proteinExistence type="predicted"/>
<reference evidence="1 2" key="1">
    <citation type="submission" date="2014-04" db="EMBL/GenBank/DDBJ databases">
        <authorList>
            <consortium name="DOE Joint Genome Institute"/>
            <person name="Kuo A."/>
            <person name="Martino E."/>
            <person name="Perotto S."/>
            <person name="Kohler A."/>
            <person name="Nagy L.G."/>
            <person name="Floudas D."/>
            <person name="Copeland A."/>
            <person name="Barry K.W."/>
            <person name="Cichocki N."/>
            <person name="Veneault-Fourrey C."/>
            <person name="LaButti K."/>
            <person name="Lindquist E.A."/>
            <person name="Lipzen A."/>
            <person name="Lundell T."/>
            <person name="Morin E."/>
            <person name="Murat C."/>
            <person name="Sun H."/>
            <person name="Tunlid A."/>
            <person name="Henrissat B."/>
            <person name="Grigoriev I.V."/>
            <person name="Hibbett D.S."/>
            <person name="Martin F."/>
            <person name="Nordberg H.P."/>
            <person name="Cantor M.N."/>
            <person name="Hua S.X."/>
        </authorList>
    </citation>
    <scope>NUCLEOTIDE SEQUENCE [LARGE SCALE GENOMIC DNA]</scope>
    <source>
        <strain evidence="1 2">Zn</strain>
    </source>
</reference>
<gene>
    <name evidence="1" type="ORF">OIDMADRAFT_19699</name>
</gene>
<organism evidence="1 2">
    <name type="scientific">Oidiodendron maius (strain Zn)</name>
    <dbReference type="NCBI Taxonomy" id="913774"/>
    <lineage>
        <taxon>Eukaryota</taxon>
        <taxon>Fungi</taxon>
        <taxon>Dikarya</taxon>
        <taxon>Ascomycota</taxon>
        <taxon>Pezizomycotina</taxon>
        <taxon>Leotiomycetes</taxon>
        <taxon>Leotiomycetes incertae sedis</taxon>
        <taxon>Myxotrichaceae</taxon>
        <taxon>Oidiodendron</taxon>
    </lineage>
</organism>
<keyword evidence="2" id="KW-1185">Reference proteome</keyword>
<accession>A0A0C3HB86</accession>
<evidence type="ECO:0000313" key="2">
    <source>
        <dbReference type="Proteomes" id="UP000054321"/>
    </source>
</evidence>
<dbReference type="InParanoid" id="A0A0C3HB86"/>
<name>A0A0C3HB86_OIDMZ</name>
<dbReference type="AlphaFoldDB" id="A0A0C3HB86"/>
<protein>
    <submittedName>
        <fullName evidence="1">Uncharacterized protein</fullName>
    </submittedName>
</protein>
<evidence type="ECO:0000313" key="1">
    <source>
        <dbReference type="EMBL" id="KIM99586.1"/>
    </source>
</evidence>
<dbReference type="Proteomes" id="UP000054321">
    <property type="component" value="Unassembled WGS sequence"/>
</dbReference>
<dbReference type="EMBL" id="KN832878">
    <property type="protein sequence ID" value="KIM99586.1"/>
    <property type="molecule type" value="Genomic_DNA"/>
</dbReference>